<dbReference type="EMBL" id="CAICTM010000270">
    <property type="protein sequence ID" value="CAB9506554.1"/>
    <property type="molecule type" value="Genomic_DNA"/>
</dbReference>
<sequence length="322" mass="36351">MLAADKLQLQSSLKQQATALKEKEFTLHHSNMMTVGTQAAVLAGLDMTMFVEFSPPPNSEWNPEMIGRVLKFLYYITITCAFCANMLVVSQTTVLSVLGAGMALRGPDGSMMTATDGLYEERTSVFAVFGVGLACTLGSVIVIVWIILHWEAALVCMMITIVTCRQVYLNYQRVCARFDFDESETVDFKDIFEGAANIHTYRQESSTNHSSNARHRYHPHQSHKKMTPDSRNNKQQAKRKQSRNRYHHHGHRNQQHYDDDHWDYDNSRPSSPSSNDEVELMIPNGMNSRGVQRRGGKVSANSSTGSQDSRSDILPEHYIQTV</sequence>
<evidence type="ECO:0000256" key="2">
    <source>
        <dbReference type="SAM" id="Phobius"/>
    </source>
</evidence>
<feature type="region of interest" description="Disordered" evidence="1">
    <location>
        <begin position="202"/>
        <end position="322"/>
    </location>
</feature>
<name>A0A9N8DV84_9STRA</name>
<proteinExistence type="predicted"/>
<gene>
    <name evidence="3" type="ORF">SEMRO_271_G104430.1</name>
</gene>
<accession>A0A9N8DV84</accession>
<reference evidence="3" key="1">
    <citation type="submission" date="2020-06" db="EMBL/GenBank/DDBJ databases">
        <authorList>
            <consortium name="Plant Systems Biology data submission"/>
        </authorList>
    </citation>
    <scope>NUCLEOTIDE SEQUENCE</scope>
    <source>
        <strain evidence="3">D6</strain>
    </source>
</reference>
<keyword evidence="2" id="KW-0472">Membrane</keyword>
<keyword evidence="2" id="KW-1133">Transmembrane helix</keyword>
<organism evidence="3 4">
    <name type="scientific">Seminavis robusta</name>
    <dbReference type="NCBI Taxonomy" id="568900"/>
    <lineage>
        <taxon>Eukaryota</taxon>
        <taxon>Sar</taxon>
        <taxon>Stramenopiles</taxon>
        <taxon>Ochrophyta</taxon>
        <taxon>Bacillariophyta</taxon>
        <taxon>Bacillariophyceae</taxon>
        <taxon>Bacillariophycidae</taxon>
        <taxon>Naviculales</taxon>
        <taxon>Naviculaceae</taxon>
        <taxon>Seminavis</taxon>
    </lineage>
</organism>
<comment type="caution">
    <text evidence="3">The sequence shown here is derived from an EMBL/GenBank/DDBJ whole genome shotgun (WGS) entry which is preliminary data.</text>
</comment>
<feature type="compositionally biased region" description="Basic residues" evidence="1">
    <location>
        <begin position="212"/>
        <end position="225"/>
    </location>
</feature>
<evidence type="ECO:0000313" key="3">
    <source>
        <dbReference type="EMBL" id="CAB9506554.1"/>
    </source>
</evidence>
<dbReference type="OrthoDB" id="10253246at2759"/>
<protein>
    <submittedName>
        <fullName evidence="3">Uncharacterized protein</fullName>
    </submittedName>
</protein>
<dbReference type="AlphaFoldDB" id="A0A9N8DV84"/>
<dbReference type="Proteomes" id="UP001153069">
    <property type="component" value="Unassembled WGS sequence"/>
</dbReference>
<feature type="transmembrane region" description="Helical" evidence="2">
    <location>
        <begin position="124"/>
        <end position="148"/>
    </location>
</feature>
<feature type="compositionally biased region" description="Basic residues" evidence="1">
    <location>
        <begin position="236"/>
        <end position="254"/>
    </location>
</feature>
<evidence type="ECO:0000256" key="1">
    <source>
        <dbReference type="SAM" id="MobiDB-lite"/>
    </source>
</evidence>
<evidence type="ECO:0000313" key="4">
    <source>
        <dbReference type="Proteomes" id="UP001153069"/>
    </source>
</evidence>
<feature type="transmembrane region" description="Helical" evidence="2">
    <location>
        <begin position="72"/>
        <end position="104"/>
    </location>
</feature>
<feature type="compositionally biased region" description="Basic and acidic residues" evidence="1">
    <location>
        <begin position="255"/>
        <end position="266"/>
    </location>
</feature>
<keyword evidence="4" id="KW-1185">Reference proteome</keyword>
<keyword evidence="2" id="KW-0812">Transmembrane</keyword>
<feature type="compositionally biased region" description="Polar residues" evidence="1">
    <location>
        <begin position="299"/>
        <end position="308"/>
    </location>
</feature>